<feature type="compositionally biased region" description="Basic and acidic residues" evidence="5">
    <location>
        <begin position="79"/>
        <end position="95"/>
    </location>
</feature>
<evidence type="ECO:0000256" key="1">
    <source>
        <dbReference type="ARBA" id="ARBA00004141"/>
    </source>
</evidence>
<dbReference type="Proteomes" id="UP001152320">
    <property type="component" value="Chromosome 1"/>
</dbReference>
<dbReference type="GO" id="GO:0044877">
    <property type="term" value="F:protein-containing complex binding"/>
    <property type="evidence" value="ECO:0007669"/>
    <property type="project" value="TreeGrafter"/>
</dbReference>
<dbReference type="Pfam" id="PF00520">
    <property type="entry name" value="Ion_trans"/>
    <property type="match status" value="1"/>
</dbReference>
<evidence type="ECO:0000256" key="5">
    <source>
        <dbReference type="SAM" id="MobiDB-lite"/>
    </source>
</evidence>
<evidence type="ECO:0000256" key="4">
    <source>
        <dbReference type="ARBA" id="ARBA00023136"/>
    </source>
</evidence>
<dbReference type="EMBL" id="JAIZAY010000001">
    <property type="protein sequence ID" value="KAJ8049898.1"/>
    <property type="molecule type" value="Genomic_DNA"/>
</dbReference>
<dbReference type="AlphaFoldDB" id="A0A9Q1CS62"/>
<dbReference type="PANTHER" id="PTHR45638">
    <property type="entry name" value="CYCLIC NUCLEOTIDE-GATED CATION CHANNEL SUBUNIT A"/>
    <property type="match status" value="1"/>
</dbReference>
<evidence type="ECO:0000256" key="6">
    <source>
        <dbReference type="SAM" id="Phobius"/>
    </source>
</evidence>
<feature type="compositionally biased region" description="Low complexity" evidence="5">
    <location>
        <begin position="64"/>
        <end position="77"/>
    </location>
</feature>
<feature type="region of interest" description="Disordered" evidence="5">
    <location>
        <begin position="64"/>
        <end position="97"/>
    </location>
</feature>
<comment type="subcellular location">
    <subcellularLocation>
        <location evidence="1">Membrane</location>
        <topology evidence="1">Multi-pass membrane protein</topology>
    </subcellularLocation>
</comment>
<comment type="caution">
    <text evidence="8">The sequence shown here is derived from an EMBL/GenBank/DDBJ whole genome shotgun (WGS) entry which is preliminary data.</text>
</comment>
<dbReference type="SUPFAM" id="SSF81324">
    <property type="entry name" value="Voltage-gated potassium channels"/>
    <property type="match status" value="1"/>
</dbReference>
<feature type="transmembrane region" description="Helical" evidence="6">
    <location>
        <begin position="310"/>
        <end position="331"/>
    </location>
</feature>
<dbReference type="GO" id="GO:0005221">
    <property type="term" value="F:intracellularly cyclic nucleotide-activated monoatomic cation channel activity"/>
    <property type="evidence" value="ECO:0007669"/>
    <property type="project" value="InterPro"/>
</dbReference>
<keyword evidence="4 6" id="KW-0472">Membrane</keyword>
<feature type="transmembrane region" description="Helical" evidence="6">
    <location>
        <begin position="176"/>
        <end position="195"/>
    </location>
</feature>
<keyword evidence="9" id="KW-1185">Reference proteome</keyword>
<keyword evidence="3 6" id="KW-1133">Transmembrane helix</keyword>
<feature type="transmembrane region" description="Helical" evidence="6">
    <location>
        <begin position="255"/>
        <end position="280"/>
    </location>
</feature>
<accession>A0A9Q1CS62</accession>
<protein>
    <submittedName>
        <fullName evidence="8">Cyclic nucleotide-gated olfactory channel</fullName>
    </submittedName>
</protein>
<evidence type="ECO:0000313" key="8">
    <source>
        <dbReference type="EMBL" id="KAJ8049898.1"/>
    </source>
</evidence>
<sequence length="410" mass="47286">MENTVIIVDDVPSSDELLPGQLNGGVRTGKIQEIDKVDQNGDVRSNFLQPMRSRIDSQSCPDLAYLPSLLPEPSASSQHGDKEKDGGHIKRKESQRSASTIWTSIRAVIQLRSAATAKRRRQKNSTARTDSFLEKFTTRHHHFVDENDGNKSNEERINDDDLEPFSFVVEPDGDFLFYWLSIVSVAVLYNFWFLIAREAWQEIQIAAPAVWFSLDYLCDFIYILDIIVQLRTGYLEHGLLVKSSKRLAFHYIRSLTFLADIVSLLPTDIFYVVIGVHSLLRFPRFLKVYRVSEFYYKVETSTQHPNGLRVVNLIHILLLLTHWFAAVYFILGEILGSRDGIWSYQNIDDESQNTTARKYLSSVYWSTITLTTIGDIPNPQSNWQIYYSNHRLYDGGIHIRYHCRSGRYSD</sequence>
<dbReference type="Gene3D" id="1.10.287.70">
    <property type="match status" value="1"/>
</dbReference>
<evidence type="ECO:0000259" key="7">
    <source>
        <dbReference type="Pfam" id="PF00520"/>
    </source>
</evidence>
<gene>
    <name evidence="8" type="ORF">HOLleu_02844</name>
</gene>
<feature type="domain" description="Ion transport" evidence="7">
    <location>
        <begin position="177"/>
        <end position="382"/>
    </location>
</feature>
<name>A0A9Q1CS62_HOLLE</name>
<organism evidence="8 9">
    <name type="scientific">Holothuria leucospilota</name>
    <name type="common">Black long sea cucumber</name>
    <name type="synonym">Mertensiothuria leucospilota</name>
    <dbReference type="NCBI Taxonomy" id="206669"/>
    <lineage>
        <taxon>Eukaryota</taxon>
        <taxon>Metazoa</taxon>
        <taxon>Echinodermata</taxon>
        <taxon>Eleutherozoa</taxon>
        <taxon>Echinozoa</taxon>
        <taxon>Holothuroidea</taxon>
        <taxon>Aspidochirotacea</taxon>
        <taxon>Aspidochirotida</taxon>
        <taxon>Holothuriidae</taxon>
        <taxon>Holothuria</taxon>
    </lineage>
</organism>
<evidence type="ECO:0000256" key="3">
    <source>
        <dbReference type="ARBA" id="ARBA00022989"/>
    </source>
</evidence>
<reference evidence="8" key="1">
    <citation type="submission" date="2021-10" db="EMBL/GenBank/DDBJ databases">
        <title>Tropical sea cucumber genome reveals ecological adaptation and Cuvierian tubules defense mechanism.</title>
        <authorList>
            <person name="Chen T."/>
        </authorList>
    </citation>
    <scope>NUCLEOTIDE SEQUENCE</scope>
    <source>
        <strain evidence="8">Nanhai2018</strain>
        <tissue evidence="8">Muscle</tissue>
    </source>
</reference>
<dbReference type="GO" id="GO:0016020">
    <property type="term" value="C:membrane"/>
    <property type="evidence" value="ECO:0007669"/>
    <property type="project" value="UniProtKB-SubCell"/>
</dbReference>
<dbReference type="OrthoDB" id="421226at2759"/>
<evidence type="ECO:0000256" key="2">
    <source>
        <dbReference type="ARBA" id="ARBA00022692"/>
    </source>
</evidence>
<keyword evidence="2 6" id="KW-0812">Transmembrane</keyword>
<evidence type="ECO:0000313" key="9">
    <source>
        <dbReference type="Proteomes" id="UP001152320"/>
    </source>
</evidence>
<proteinExistence type="predicted"/>
<dbReference type="InterPro" id="IPR005821">
    <property type="entry name" value="Ion_trans_dom"/>
</dbReference>
<dbReference type="InterPro" id="IPR050866">
    <property type="entry name" value="CNG_cation_channel"/>
</dbReference>
<dbReference type="PANTHER" id="PTHR45638:SF7">
    <property type="entry name" value="CYCLIC NUCLEOTIDE-GATED ION CHANNEL-LIKE, ISOFORM E"/>
    <property type="match status" value="1"/>
</dbReference>